<name>A0A7W7YD69_9BACT</name>
<evidence type="ECO:0000256" key="1">
    <source>
        <dbReference type="SAM" id="SignalP"/>
    </source>
</evidence>
<sequence length="267" mass="29807">MQLTKYFAFLLLGLSTLSACAEIPATGSRLSPAQLDRVGKRIWQNECAGTVAGLTSWNSGEDFASLGIGHFIWYPQGRSGPFAESFPPLMAFLASRSISTPAWAQGACPWPDKASFEADKNGERQKELRTLLSRTVRQQVEFIITRMEAALPKMLTQAPAKDRAWVQTAFQSLKTTPEGQFCLIDYVNFKGEGTSSKERYKGQGWGLLQVLQAMGEHSDSRTPWNAQFAEAAKRVLSRRVANAPAERNEKRWLAGWHNRCDAYRQSL</sequence>
<evidence type="ECO:0000313" key="3">
    <source>
        <dbReference type="Proteomes" id="UP000590740"/>
    </source>
</evidence>
<dbReference type="EMBL" id="JACHIG010000008">
    <property type="protein sequence ID" value="MBB5034027.1"/>
    <property type="molecule type" value="Genomic_DNA"/>
</dbReference>
<comment type="caution">
    <text evidence="2">The sequence shown here is derived from an EMBL/GenBank/DDBJ whole genome shotgun (WGS) entry which is preliminary data.</text>
</comment>
<reference evidence="2 3" key="1">
    <citation type="submission" date="2020-08" db="EMBL/GenBank/DDBJ databases">
        <title>Genomic Encyclopedia of Type Strains, Phase IV (KMG-IV): sequencing the most valuable type-strain genomes for metagenomic binning, comparative biology and taxonomic classification.</title>
        <authorList>
            <person name="Goeker M."/>
        </authorList>
    </citation>
    <scope>NUCLEOTIDE SEQUENCE [LARGE SCALE GENOMIC DNA]</scope>
    <source>
        <strain evidence="2 3">DSM 12252</strain>
    </source>
</reference>
<protein>
    <submittedName>
        <fullName evidence="2">Uncharacterized protein</fullName>
    </submittedName>
</protein>
<keyword evidence="3" id="KW-1185">Reference proteome</keyword>
<gene>
    <name evidence="2" type="ORF">HNQ65_003618</name>
</gene>
<accession>A0A7W7YD69</accession>
<organism evidence="2 3">
    <name type="scientific">Prosthecobacter vanneervenii</name>
    <dbReference type="NCBI Taxonomy" id="48466"/>
    <lineage>
        <taxon>Bacteria</taxon>
        <taxon>Pseudomonadati</taxon>
        <taxon>Verrucomicrobiota</taxon>
        <taxon>Verrucomicrobiia</taxon>
        <taxon>Verrucomicrobiales</taxon>
        <taxon>Verrucomicrobiaceae</taxon>
        <taxon>Prosthecobacter</taxon>
    </lineage>
</organism>
<feature type="chain" id="PRO_5030781587" evidence="1">
    <location>
        <begin position="22"/>
        <end position="267"/>
    </location>
</feature>
<dbReference type="AlphaFoldDB" id="A0A7W7YD69"/>
<dbReference type="PROSITE" id="PS51257">
    <property type="entry name" value="PROKAR_LIPOPROTEIN"/>
    <property type="match status" value="1"/>
</dbReference>
<dbReference type="RefSeq" id="WP_246438358.1">
    <property type="nucleotide sequence ID" value="NZ_JACHIG010000008.1"/>
</dbReference>
<proteinExistence type="predicted"/>
<feature type="signal peptide" evidence="1">
    <location>
        <begin position="1"/>
        <end position="21"/>
    </location>
</feature>
<dbReference type="Proteomes" id="UP000590740">
    <property type="component" value="Unassembled WGS sequence"/>
</dbReference>
<evidence type="ECO:0000313" key="2">
    <source>
        <dbReference type="EMBL" id="MBB5034027.1"/>
    </source>
</evidence>
<keyword evidence="1" id="KW-0732">Signal</keyword>